<dbReference type="InterPro" id="IPR036179">
    <property type="entry name" value="Ig-like_dom_sf"/>
</dbReference>
<dbReference type="SMART" id="SM00409">
    <property type="entry name" value="IG"/>
    <property type="match status" value="2"/>
</dbReference>
<dbReference type="CDD" id="cd00099">
    <property type="entry name" value="IgV"/>
    <property type="match status" value="1"/>
</dbReference>
<feature type="domain" description="Ig-like" evidence="2">
    <location>
        <begin position="135"/>
        <end position="232"/>
    </location>
</feature>
<sequence>MEEKAFQVRSLICSSERDGRATGGSDALAPPTLAPARPRGTMSCFPSESSTLLLLLTFMHLILTDASTEQPASEVTYAVSGVPPPPLLSIETLPTARTTAPAVEARTEQPKKLLGYIFDTHMNMKHHHHDHRWGPHFEEVSNSTNMTLKIGSTATMNCRISLLQDKTVSWVRRKDGRELELLTVGLHTYTGDSRYTVEFQYPNNWRLQIKYANKRDEGTYECQISTHPPRVIRVHLHIKAPQVQIVDEHGRPIFEKYYKADSTIQLACFVRHVSMVSSVVLWSHGNNTLNYDVSRGGISVKTELMDEGANSSLAVARAEKGDSGNYTCSISATEAATVAVHVLNGENPAELHHGSGGIRGHHKPMALVLMVVLNLQGLR</sequence>
<dbReference type="PROSITE" id="PS50835">
    <property type="entry name" value="IG_LIKE"/>
    <property type="match status" value="2"/>
</dbReference>
<gene>
    <name evidence="3" type="ORF">CLODIP_2_CD04293</name>
</gene>
<dbReference type="Proteomes" id="UP000494165">
    <property type="component" value="Unassembled WGS sequence"/>
</dbReference>
<dbReference type="Pfam" id="PF07679">
    <property type="entry name" value="I-set"/>
    <property type="match status" value="1"/>
</dbReference>
<dbReference type="InterPro" id="IPR013098">
    <property type="entry name" value="Ig_I-set"/>
</dbReference>
<protein>
    <recommendedName>
        <fullName evidence="2">Ig-like domain-containing protein</fullName>
    </recommendedName>
</protein>
<dbReference type="GO" id="GO:0032589">
    <property type="term" value="C:neuron projection membrane"/>
    <property type="evidence" value="ECO:0007669"/>
    <property type="project" value="TreeGrafter"/>
</dbReference>
<dbReference type="InterPro" id="IPR003598">
    <property type="entry name" value="Ig_sub2"/>
</dbReference>
<dbReference type="OrthoDB" id="6354602at2759"/>
<organism evidence="3 4">
    <name type="scientific">Cloeon dipterum</name>
    <dbReference type="NCBI Taxonomy" id="197152"/>
    <lineage>
        <taxon>Eukaryota</taxon>
        <taxon>Metazoa</taxon>
        <taxon>Ecdysozoa</taxon>
        <taxon>Arthropoda</taxon>
        <taxon>Hexapoda</taxon>
        <taxon>Insecta</taxon>
        <taxon>Pterygota</taxon>
        <taxon>Palaeoptera</taxon>
        <taxon>Ephemeroptera</taxon>
        <taxon>Pisciforma</taxon>
        <taxon>Baetidae</taxon>
        <taxon>Cloeon</taxon>
    </lineage>
</organism>
<name>A0A8S1CDT3_9INSE</name>
<dbReference type="InterPro" id="IPR013783">
    <property type="entry name" value="Ig-like_fold"/>
</dbReference>
<dbReference type="EMBL" id="CADEPI010000029">
    <property type="protein sequence ID" value="CAB3367174.1"/>
    <property type="molecule type" value="Genomic_DNA"/>
</dbReference>
<evidence type="ECO:0000256" key="1">
    <source>
        <dbReference type="SAM" id="MobiDB-lite"/>
    </source>
</evidence>
<accession>A0A8S1CDT3</accession>
<feature type="region of interest" description="Disordered" evidence="1">
    <location>
        <begin position="17"/>
        <end position="39"/>
    </location>
</feature>
<dbReference type="Pfam" id="PF00047">
    <property type="entry name" value="ig"/>
    <property type="match status" value="1"/>
</dbReference>
<dbReference type="InterPro" id="IPR003599">
    <property type="entry name" value="Ig_sub"/>
</dbReference>
<feature type="domain" description="Ig-like" evidence="2">
    <location>
        <begin position="241"/>
        <end position="339"/>
    </location>
</feature>
<evidence type="ECO:0000313" key="4">
    <source>
        <dbReference type="Proteomes" id="UP000494165"/>
    </source>
</evidence>
<dbReference type="InterPro" id="IPR013151">
    <property type="entry name" value="Immunoglobulin_dom"/>
</dbReference>
<dbReference type="SUPFAM" id="SSF48726">
    <property type="entry name" value="Immunoglobulin"/>
    <property type="match status" value="2"/>
</dbReference>
<evidence type="ECO:0000259" key="2">
    <source>
        <dbReference type="PROSITE" id="PS50835"/>
    </source>
</evidence>
<reference evidence="3 4" key="1">
    <citation type="submission" date="2020-04" db="EMBL/GenBank/DDBJ databases">
        <authorList>
            <person name="Alioto T."/>
            <person name="Alioto T."/>
            <person name="Gomez Garrido J."/>
        </authorList>
    </citation>
    <scope>NUCLEOTIDE SEQUENCE [LARGE SCALE GENOMIC DNA]</scope>
</reference>
<feature type="compositionally biased region" description="Low complexity" evidence="1">
    <location>
        <begin position="27"/>
        <end position="39"/>
    </location>
</feature>
<dbReference type="SMART" id="SM00408">
    <property type="entry name" value="IGc2"/>
    <property type="match status" value="2"/>
</dbReference>
<dbReference type="PANTHER" id="PTHR23279">
    <property type="entry name" value="DEFECTIVE PROBOSCIS EXTENSION RESPONSE DPR -RELATED"/>
    <property type="match status" value="1"/>
</dbReference>
<proteinExistence type="predicted"/>
<dbReference type="Gene3D" id="2.60.40.10">
    <property type="entry name" value="Immunoglobulins"/>
    <property type="match status" value="2"/>
</dbReference>
<dbReference type="PANTHER" id="PTHR23279:SF12">
    <property type="entry name" value="DEFECTIVE PROBOSCIS EXTENSION RESPONSE 14, ISOFORM A-RELATED"/>
    <property type="match status" value="1"/>
</dbReference>
<evidence type="ECO:0000313" key="3">
    <source>
        <dbReference type="EMBL" id="CAB3367174.1"/>
    </source>
</evidence>
<dbReference type="InterPro" id="IPR007110">
    <property type="entry name" value="Ig-like_dom"/>
</dbReference>
<keyword evidence="4" id="KW-1185">Reference proteome</keyword>
<dbReference type="InterPro" id="IPR037448">
    <property type="entry name" value="Zig-8"/>
</dbReference>
<dbReference type="FunFam" id="2.60.40.10:FF:001606">
    <property type="entry name" value="uncharacterized protein LOC108091111"/>
    <property type="match status" value="1"/>
</dbReference>
<dbReference type="SMART" id="SM00406">
    <property type="entry name" value="IGv"/>
    <property type="match status" value="1"/>
</dbReference>
<comment type="caution">
    <text evidence="3">The sequence shown here is derived from an EMBL/GenBank/DDBJ whole genome shotgun (WGS) entry which is preliminary data.</text>
</comment>
<dbReference type="InterPro" id="IPR013106">
    <property type="entry name" value="Ig_V-set"/>
</dbReference>
<dbReference type="GO" id="GO:0050808">
    <property type="term" value="P:synapse organization"/>
    <property type="evidence" value="ECO:0007669"/>
    <property type="project" value="TreeGrafter"/>
</dbReference>
<dbReference type="AlphaFoldDB" id="A0A8S1CDT3"/>